<proteinExistence type="predicted"/>
<comment type="caution">
    <text evidence="2">The sequence shown here is derived from an EMBL/GenBank/DDBJ whole genome shotgun (WGS) entry which is preliminary data.</text>
</comment>
<reference evidence="2 3" key="1">
    <citation type="submission" date="2016-04" db="EMBL/GenBank/DDBJ databases">
        <title>Draft genome sequence of Aeribacillus pallidus 8m3 from petroleum reservoir.</title>
        <authorList>
            <person name="Poltaraus A.B."/>
            <person name="Nazina T.N."/>
            <person name="Tourova T.P."/>
            <person name="Malakho S.M."/>
            <person name="Korshunova A.V."/>
            <person name="Sokolova D.S."/>
        </authorList>
    </citation>
    <scope>NUCLEOTIDE SEQUENCE [LARGE SCALE GENOMIC DNA]</scope>
    <source>
        <strain evidence="2 3">8m3</strain>
    </source>
</reference>
<dbReference type="SUPFAM" id="SSF50969">
    <property type="entry name" value="YVTN repeat-like/Quinoprotein amine dehydrogenase"/>
    <property type="match status" value="1"/>
</dbReference>
<dbReference type="AlphaFoldDB" id="A0A165YX56"/>
<evidence type="ECO:0000313" key="3">
    <source>
        <dbReference type="Proteomes" id="UP000076476"/>
    </source>
</evidence>
<protein>
    <recommendedName>
        <fullName evidence="4">Lipoprotein</fullName>
    </recommendedName>
</protein>
<feature type="signal peptide" evidence="1">
    <location>
        <begin position="1"/>
        <end position="27"/>
    </location>
</feature>
<dbReference type="PROSITE" id="PS51257">
    <property type="entry name" value="PROKAR_LIPOPROTEIN"/>
    <property type="match status" value="1"/>
</dbReference>
<accession>A0A165YX56</accession>
<feature type="chain" id="PRO_5039625278" description="Lipoprotein" evidence="1">
    <location>
        <begin position="28"/>
        <end position="356"/>
    </location>
</feature>
<gene>
    <name evidence="2" type="ORF">AZI98_02915</name>
</gene>
<organism evidence="2 3">
    <name type="scientific">Aeribacillus pallidus</name>
    <dbReference type="NCBI Taxonomy" id="33936"/>
    <lineage>
        <taxon>Bacteria</taxon>
        <taxon>Bacillati</taxon>
        <taxon>Bacillota</taxon>
        <taxon>Bacilli</taxon>
        <taxon>Bacillales</taxon>
        <taxon>Bacillaceae</taxon>
        <taxon>Aeribacillus</taxon>
    </lineage>
</organism>
<dbReference type="EMBL" id="LWBR01000008">
    <property type="protein sequence ID" value="KZN97546.1"/>
    <property type="molecule type" value="Genomic_DNA"/>
</dbReference>
<dbReference type="InterPro" id="IPR011044">
    <property type="entry name" value="Quino_amine_DH_bsu"/>
</dbReference>
<evidence type="ECO:0000256" key="1">
    <source>
        <dbReference type="SAM" id="SignalP"/>
    </source>
</evidence>
<keyword evidence="3" id="KW-1185">Reference proteome</keyword>
<sequence length="356" mass="41556">MNLFKTITNRYKMIFICLLSSMIFLQGCFSTETKNIEDYKYAVIYTDMFEKAVIHLYNEKGKFLSKHKTKYRGMPLGAFMKKPIHMNNKIYYANPLSKHNTNEFILELNKSNLQIKEIPNEEKIAPTVWTVDEEFAYMSEGDLTSSKLAKTNIATRKQVASTELKGEANYMIEHSDKLYVLTFIHSNPDDIYGIINVINKKDLSLIETIKIDDMMYSSDMELVDNDLFLVKTSDGKDNQSNELIKINLKNKKIEKIILPFKGLRYIYVHKDQMFITQGNSFLEPTEKKIAKLHLNSSKMDVFTTEIENYVSYIHEDQFITSDGTKIQIYNLDNFKKEKEFKLEGDESLFTSFFIND</sequence>
<evidence type="ECO:0008006" key="4">
    <source>
        <dbReference type="Google" id="ProtNLM"/>
    </source>
</evidence>
<dbReference type="Proteomes" id="UP000076476">
    <property type="component" value="Unassembled WGS sequence"/>
</dbReference>
<name>A0A165YX56_9BACI</name>
<evidence type="ECO:0000313" key="2">
    <source>
        <dbReference type="EMBL" id="KZN97546.1"/>
    </source>
</evidence>
<keyword evidence="1" id="KW-0732">Signal</keyword>